<evidence type="ECO:0000256" key="6">
    <source>
        <dbReference type="ARBA" id="ARBA00023125"/>
    </source>
</evidence>
<dbReference type="PANTHER" id="PTHR30349:SF64">
    <property type="entry name" value="PROPHAGE INTEGRASE INTD-RELATED"/>
    <property type="match status" value="1"/>
</dbReference>
<dbReference type="InterPro" id="IPR058717">
    <property type="entry name" value="Phage_L5_Integrase_N"/>
</dbReference>
<dbReference type="PROSITE" id="PS51898">
    <property type="entry name" value="TYR_RECOMBINASE"/>
    <property type="match status" value="1"/>
</dbReference>
<evidence type="ECO:0000259" key="10">
    <source>
        <dbReference type="PROSITE" id="PS51898"/>
    </source>
</evidence>
<proteinExistence type="inferred from homology"/>
<dbReference type="PROSITE" id="PS51900">
    <property type="entry name" value="CB"/>
    <property type="match status" value="1"/>
</dbReference>
<keyword evidence="8" id="KW-1179">Viral genome integration</keyword>
<evidence type="ECO:0000256" key="2">
    <source>
        <dbReference type="ARBA" id="ARBA00016082"/>
    </source>
</evidence>
<evidence type="ECO:0000259" key="11">
    <source>
        <dbReference type="PROSITE" id="PS51900"/>
    </source>
</evidence>
<dbReference type="InterPro" id="IPR002104">
    <property type="entry name" value="Integrase_catalytic"/>
</dbReference>
<keyword evidence="3" id="KW-0808">Transferase</keyword>
<accession>A0A8S5UJM6</accession>
<evidence type="ECO:0000256" key="7">
    <source>
        <dbReference type="ARBA" id="ARBA00023172"/>
    </source>
</evidence>
<dbReference type="EMBL" id="BK016095">
    <property type="protein sequence ID" value="DAF94636.1"/>
    <property type="molecule type" value="Genomic_DNA"/>
</dbReference>
<evidence type="ECO:0000256" key="4">
    <source>
        <dbReference type="ARBA" id="ARBA00022801"/>
    </source>
</evidence>
<keyword evidence="8" id="KW-1160">Virus entry into host cell</keyword>
<dbReference type="GO" id="GO:0006310">
    <property type="term" value="P:DNA recombination"/>
    <property type="evidence" value="ECO:0007669"/>
    <property type="project" value="UniProtKB-KW"/>
</dbReference>
<dbReference type="InterPro" id="IPR013762">
    <property type="entry name" value="Integrase-like_cat_sf"/>
</dbReference>
<dbReference type="InterPro" id="IPR010998">
    <property type="entry name" value="Integrase_recombinase_N"/>
</dbReference>
<dbReference type="GO" id="GO:0016787">
    <property type="term" value="F:hydrolase activity"/>
    <property type="evidence" value="ECO:0007669"/>
    <property type="project" value="UniProtKB-KW"/>
</dbReference>
<evidence type="ECO:0000256" key="8">
    <source>
        <dbReference type="ARBA" id="ARBA00023195"/>
    </source>
</evidence>
<evidence type="ECO:0000313" key="12">
    <source>
        <dbReference type="EMBL" id="DAF94636.1"/>
    </source>
</evidence>
<keyword evidence="5" id="KW-0229">DNA integration</keyword>
<keyword evidence="7" id="KW-0233">DNA recombination</keyword>
<sequence>MPAPKKRLFGTISRLSSGKYRARYTGPDGKKYSGPHPFFTKDDAGAWLRQEQKLIEFDEWRPPRLRYRSKEDDARTVGDWLYQWLELQEKRLKPSTMVNYRTTLDRRILTITGKAGRLRTIPLVRLTRRDVIDWWDALTIQFGYQPYNRAAYVRLRTAIQAAVDRDLIPTNPVDVKEARHKPKPARKELPEAATMQKIVDNLNPTHKIIGILTFFHGMRIGEVLGLRRKDITITGDTILIHIRGNAYRTSNGMKYQDTPKTSASHRTIPVFKKFHQDIIDHLATIGDSPDAFICTTGSGKIILDTSYRSVLHRAKTRAGITERISPHYGRVWLITTLVEQGMTIPAIGELLGQVDLKTITEIYMRTSNARRQEALQRVSDSLMGS</sequence>
<dbReference type="GO" id="GO:0044826">
    <property type="term" value="P:viral genome integration into host DNA"/>
    <property type="evidence" value="ECO:0007669"/>
    <property type="project" value="UniProtKB-KW"/>
</dbReference>
<dbReference type="Gene3D" id="1.10.150.130">
    <property type="match status" value="1"/>
</dbReference>
<dbReference type="SUPFAM" id="SSF56349">
    <property type="entry name" value="DNA breaking-rejoining enzymes"/>
    <property type="match status" value="1"/>
</dbReference>
<dbReference type="Pfam" id="PF00589">
    <property type="entry name" value="Phage_integrase"/>
    <property type="match status" value="1"/>
</dbReference>
<dbReference type="GO" id="GO:0015074">
    <property type="term" value="P:DNA integration"/>
    <property type="evidence" value="ECO:0007669"/>
    <property type="project" value="UniProtKB-KW"/>
</dbReference>
<evidence type="ECO:0000256" key="5">
    <source>
        <dbReference type="ARBA" id="ARBA00022908"/>
    </source>
</evidence>
<reference evidence="12" key="1">
    <citation type="journal article" date="2021" name="Proc. Natl. Acad. Sci. U.S.A.">
        <title>A Catalog of Tens of Thousands of Viruses from Human Metagenomes Reveals Hidden Associations with Chronic Diseases.</title>
        <authorList>
            <person name="Tisza M.J."/>
            <person name="Buck C.B."/>
        </authorList>
    </citation>
    <scope>NUCLEOTIDE SEQUENCE</scope>
    <source>
        <strain evidence="12">Ctvph17</strain>
    </source>
</reference>
<dbReference type="PANTHER" id="PTHR30349">
    <property type="entry name" value="PHAGE INTEGRASE-RELATED"/>
    <property type="match status" value="1"/>
</dbReference>
<keyword evidence="4" id="KW-0378">Hydrolase</keyword>
<name>A0A8S5UJM6_9CAUD</name>
<evidence type="ECO:0000256" key="3">
    <source>
        <dbReference type="ARBA" id="ARBA00022679"/>
    </source>
</evidence>
<evidence type="ECO:0000256" key="9">
    <source>
        <dbReference type="PROSITE-ProRule" id="PRU01248"/>
    </source>
</evidence>
<dbReference type="GO" id="GO:0003677">
    <property type="term" value="F:DNA binding"/>
    <property type="evidence" value="ECO:0007669"/>
    <property type="project" value="UniProtKB-UniRule"/>
</dbReference>
<dbReference type="InterPro" id="IPR004107">
    <property type="entry name" value="Integrase_SAM-like_N"/>
</dbReference>
<dbReference type="Gene3D" id="1.10.443.10">
    <property type="entry name" value="Intergrase catalytic core"/>
    <property type="match status" value="1"/>
</dbReference>
<dbReference type="Pfam" id="PF14659">
    <property type="entry name" value="Phage_int_SAM_3"/>
    <property type="match status" value="1"/>
</dbReference>
<evidence type="ECO:0000256" key="1">
    <source>
        <dbReference type="ARBA" id="ARBA00008857"/>
    </source>
</evidence>
<comment type="similarity">
    <text evidence="1">Belongs to the 'phage' integrase family.</text>
</comment>
<dbReference type="Pfam" id="PF26003">
    <property type="entry name" value="Integrase_N_phage"/>
    <property type="match status" value="1"/>
</dbReference>
<protein>
    <recommendedName>
        <fullName evidence="2">Integrase</fullName>
    </recommendedName>
</protein>
<dbReference type="GO" id="GO:0075713">
    <property type="term" value="P:establishment of integrated proviral latency"/>
    <property type="evidence" value="ECO:0007669"/>
    <property type="project" value="UniProtKB-KW"/>
</dbReference>
<organism evidence="12">
    <name type="scientific">Siphoviridae sp. ctvph17</name>
    <dbReference type="NCBI Taxonomy" id="2825724"/>
    <lineage>
        <taxon>Viruses</taxon>
        <taxon>Duplodnaviria</taxon>
        <taxon>Heunggongvirae</taxon>
        <taxon>Uroviricota</taxon>
        <taxon>Caudoviricetes</taxon>
    </lineage>
</organism>
<dbReference type="GO" id="GO:0016740">
    <property type="term" value="F:transferase activity"/>
    <property type="evidence" value="ECO:0007669"/>
    <property type="project" value="UniProtKB-KW"/>
</dbReference>
<dbReference type="InterPro" id="IPR050090">
    <property type="entry name" value="Tyrosine_recombinase_XerCD"/>
</dbReference>
<dbReference type="InterPro" id="IPR011010">
    <property type="entry name" value="DNA_brk_join_enz"/>
</dbReference>
<feature type="domain" description="Core-binding (CB)" evidence="11">
    <location>
        <begin position="75"/>
        <end position="163"/>
    </location>
</feature>
<dbReference type="InterPro" id="IPR044068">
    <property type="entry name" value="CB"/>
</dbReference>
<keyword evidence="6 9" id="KW-0238">DNA-binding</keyword>
<feature type="domain" description="Tyr recombinase" evidence="10">
    <location>
        <begin position="180"/>
        <end position="376"/>
    </location>
</feature>